<accession>A0A2L1GMM8</accession>
<dbReference type="PROSITE" id="PS51352">
    <property type="entry name" value="THIOREDOXIN_2"/>
    <property type="match status" value="1"/>
</dbReference>
<dbReference type="PANTHER" id="PTHR43640:SF1">
    <property type="entry name" value="THIOREDOXIN-DEPENDENT PEROXIREDOXIN"/>
    <property type="match status" value="1"/>
</dbReference>
<dbReference type="OrthoDB" id="9809746at2"/>
<dbReference type="Pfam" id="PF00578">
    <property type="entry name" value="AhpC-TSA"/>
    <property type="match status" value="1"/>
</dbReference>
<dbReference type="CDD" id="cd02969">
    <property type="entry name" value="PRX_like1"/>
    <property type="match status" value="1"/>
</dbReference>
<evidence type="ECO:0000313" key="2">
    <source>
        <dbReference type="EMBL" id="AVD70904.1"/>
    </source>
</evidence>
<dbReference type="Gene3D" id="3.40.30.10">
    <property type="entry name" value="Glutaredoxin"/>
    <property type="match status" value="1"/>
</dbReference>
<dbReference type="EMBL" id="CP021255">
    <property type="protein sequence ID" value="AVD70904.1"/>
    <property type="molecule type" value="Genomic_DNA"/>
</dbReference>
<sequence>MKKTLPDALPLGAEAPDFALPDATSGKVVRLAACRGPAGLLLLFLCNRCPLVRLIRRELAMLCREYGARGIGAVAINANSGTRPEESRAATSAVAADWELPFCYLYDAGRHTARAYGAVCTPDIFLFDASGRLFYHGAFDEARPNRRIPVSGRLLREALKALLAGSPPPPDQKPSVGCPITWQAENGIAGS</sequence>
<reference evidence="2 3" key="1">
    <citation type="journal article" date="2018" name="MBio">
        <title>Insights into the evolution of host association through the isolation and characterization of a novel human periodontal pathobiont, Desulfobulbus oralis.</title>
        <authorList>
            <person name="Cross K.L."/>
            <person name="Chirania P."/>
            <person name="Xiong W."/>
            <person name="Beall C.J."/>
            <person name="Elkins J.G."/>
            <person name="Giannone R.J."/>
            <person name="Griffen A.L."/>
            <person name="Guss A.M."/>
            <person name="Hettich R.L."/>
            <person name="Joshi S.S."/>
            <person name="Mokrzan E.M."/>
            <person name="Martin R.K."/>
            <person name="Zhulin I.B."/>
            <person name="Leys E.J."/>
            <person name="Podar M."/>
        </authorList>
    </citation>
    <scope>NUCLEOTIDE SEQUENCE [LARGE SCALE GENOMIC DNA]</scope>
    <source>
        <strain evidence="2 3">ORNL</strain>
    </source>
</reference>
<dbReference type="SUPFAM" id="SSF52833">
    <property type="entry name" value="Thioredoxin-like"/>
    <property type="match status" value="1"/>
</dbReference>
<dbReference type="GO" id="GO:0016491">
    <property type="term" value="F:oxidoreductase activity"/>
    <property type="evidence" value="ECO:0007669"/>
    <property type="project" value="InterPro"/>
</dbReference>
<name>A0A2L1GMM8_9BACT</name>
<evidence type="ECO:0000313" key="3">
    <source>
        <dbReference type="Proteomes" id="UP000239867"/>
    </source>
</evidence>
<evidence type="ECO:0000259" key="1">
    <source>
        <dbReference type="PROSITE" id="PS51352"/>
    </source>
</evidence>
<protein>
    <recommendedName>
        <fullName evidence="1">Thioredoxin domain-containing protein</fullName>
    </recommendedName>
</protein>
<organism evidence="2 3">
    <name type="scientific">Desulfobulbus oralis</name>
    <dbReference type="NCBI Taxonomy" id="1986146"/>
    <lineage>
        <taxon>Bacteria</taxon>
        <taxon>Pseudomonadati</taxon>
        <taxon>Thermodesulfobacteriota</taxon>
        <taxon>Desulfobulbia</taxon>
        <taxon>Desulfobulbales</taxon>
        <taxon>Desulfobulbaceae</taxon>
        <taxon>Desulfobulbus</taxon>
    </lineage>
</organism>
<dbReference type="GO" id="GO:0016209">
    <property type="term" value="F:antioxidant activity"/>
    <property type="evidence" value="ECO:0007669"/>
    <property type="project" value="InterPro"/>
</dbReference>
<dbReference type="InterPro" id="IPR047262">
    <property type="entry name" value="PRX-like1"/>
</dbReference>
<feature type="domain" description="Thioredoxin" evidence="1">
    <location>
        <begin position="9"/>
        <end position="164"/>
    </location>
</feature>
<dbReference type="RefSeq" id="WP_104936187.1">
    <property type="nucleotide sequence ID" value="NZ_CP021255.1"/>
</dbReference>
<dbReference type="Proteomes" id="UP000239867">
    <property type="component" value="Chromosome"/>
</dbReference>
<dbReference type="InterPro" id="IPR000866">
    <property type="entry name" value="AhpC/TSA"/>
</dbReference>
<dbReference type="InterPro" id="IPR036249">
    <property type="entry name" value="Thioredoxin-like_sf"/>
</dbReference>
<dbReference type="InterPro" id="IPR013766">
    <property type="entry name" value="Thioredoxin_domain"/>
</dbReference>
<gene>
    <name evidence="2" type="ORF">CAY53_04940</name>
</gene>
<dbReference type="AlphaFoldDB" id="A0A2L1GMM8"/>
<dbReference type="PANTHER" id="PTHR43640">
    <property type="entry name" value="OS07G0260300 PROTEIN"/>
    <property type="match status" value="1"/>
</dbReference>
<proteinExistence type="predicted"/>
<keyword evidence="3" id="KW-1185">Reference proteome</keyword>
<dbReference type="KEGG" id="deo:CAY53_04940"/>